<name>A0ABR0S4E1_9HYPO</name>
<sequence>MSIILVVLAAVCVLLRLWFSKPSEKKHAKEWNNGDVKDAAVNSSQIPRVDALSGFDHTKAPPIKYRPFLTMPHVSMGIKKMPRNEWIRIDNGYMDRIKERQMVMREHAADAIGTGDIVNPAIAELYEEIMINYLPQRYPTMFRIEGTQLRNSVTGKSHSINMQELSHSQMLQNLGESVEEDFYFMCPDEKGEIRFQGYIACFPGGFLSLARVGMSMREIHQPVPGYEERIAKGADRYLQRLQPGDFIERMNWSLQVDGPDLFRLDGNNYYPEQGEEALAEDAELVDVSASYLRVEHQTLNRLPKTKAVIFCVRSYLTSLEDIKKEGNAAALLSSIQSMPEKLGDYKKRPYWCRAVYEYLGA</sequence>
<evidence type="ECO:0000313" key="2">
    <source>
        <dbReference type="EMBL" id="KAK5987039.1"/>
    </source>
</evidence>
<evidence type="ECO:0000256" key="1">
    <source>
        <dbReference type="SAM" id="SignalP"/>
    </source>
</evidence>
<evidence type="ECO:0008006" key="4">
    <source>
        <dbReference type="Google" id="ProtNLM"/>
    </source>
</evidence>
<reference evidence="2 3" key="1">
    <citation type="submission" date="2024-01" db="EMBL/GenBank/DDBJ databases">
        <title>Complete genome of Cladobotryum mycophilum ATHUM6906.</title>
        <authorList>
            <person name="Christinaki A.C."/>
            <person name="Myridakis A.I."/>
            <person name="Kouvelis V.N."/>
        </authorList>
    </citation>
    <scope>NUCLEOTIDE SEQUENCE [LARGE SCALE GENOMIC DNA]</scope>
    <source>
        <strain evidence="2 3">ATHUM6906</strain>
    </source>
</reference>
<keyword evidence="3" id="KW-1185">Reference proteome</keyword>
<organism evidence="2 3">
    <name type="scientific">Cladobotryum mycophilum</name>
    <dbReference type="NCBI Taxonomy" id="491253"/>
    <lineage>
        <taxon>Eukaryota</taxon>
        <taxon>Fungi</taxon>
        <taxon>Dikarya</taxon>
        <taxon>Ascomycota</taxon>
        <taxon>Pezizomycotina</taxon>
        <taxon>Sordariomycetes</taxon>
        <taxon>Hypocreomycetidae</taxon>
        <taxon>Hypocreales</taxon>
        <taxon>Hypocreaceae</taxon>
        <taxon>Cladobotryum</taxon>
    </lineage>
</organism>
<proteinExistence type="predicted"/>
<comment type="caution">
    <text evidence="2">The sequence shown here is derived from an EMBL/GenBank/DDBJ whole genome shotgun (WGS) entry which is preliminary data.</text>
</comment>
<protein>
    <recommendedName>
        <fullName evidence="4">DUF3445 domain-containing protein</fullName>
    </recommendedName>
</protein>
<dbReference type="InterPro" id="IPR021848">
    <property type="entry name" value="HODM_asu-like"/>
</dbReference>
<gene>
    <name evidence="2" type="ORF">PT974_11155</name>
</gene>
<evidence type="ECO:0000313" key="3">
    <source>
        <dbReference type="Proteomes" id="UP001338125"/>
    </source>
</evidence>
<feature type="signal peptide" evidence="1">
    <location>
        <begin position="1"/>
        <end position="20"/>
    </location>
</feature>
<dbReference type="Pfam" id="PF11927">
    <property type="entry name" value="HODM_asu-like"/>
    <property type="match status" value="1"/>
</dbReference>
<dbReference type="Proteomes" id="UP001338125">
    <property type="component" value="Unassembled WGS sequence"/>
</dbReference>
<dbReference type="EMBL" id="JAVFKD010000016">
    <property type="protein sequence ID" value="KAK5987039.1"/>
    <property type="molecule type" value="Genomic_DNA"/>
</dbReference>
<feature type="chain" id="PRO_5046183912" description="DUF3445 domain-containing protein" evidence="1">
    <location>
        <begin position="21"/>
        <end position="361"/>
    </location>
</feature>
<keyword evidence="1" id="KW-0732">Signal</keyword>
<accession>A0ABR0S4E1</accession>